<feature type="region of interest" description="Disordered" evidence="1">
    <location>
        <begin position="1"/>
        <end position="28"/>
    </location>
</feature>
<organism evidence="2 3">
    <name type="scientific">Colocasia esculenta</name>
    <name type="common">Wild taro</name>
    <name type="synonym">Arum esculentum</name>
    <dbReference type="NCBI Taxonomy" id="4460"/>
    <lineage>
        <taxon>Eukaryota</taxon>
        <taxon>Viridiplantae</taxon>
        <taxon>Streptophyta</taxon>
        <taxon>Embryophyta</taxon>
        <taxon>Tracheophyta</taxon>
        <taxon>Spermatophyta</taxon>
        <taxon>Magnoliopsida</taxon>
        <taxon>Liliopsida</taxon>
        <taxon>Araceae</taxon>
        <taxon>Aroideae</taxon>
        <taxon>Colocasieae</taxon>
        <taxon>Colocasia</taxon>
    </lineage>
</organism>
<evidence type="ECO:0000313" key="3">
    <source>
        <dbReference type="Proteomes" id="UP000652761"/>
    </source>
</evidence>
<comment type="caution">
    <text evidence="2">The sequence shown here is derived from an EMBL/GenBank/DDBJ whole genome shotgun (WGS) entry which is preliminary data.</text>
</comment>
<feature type="compositionally biased region" description="Pro residues" evidence="1">
    <location>
        <begin position="210"/>
        <end position="223"/>
    </location>
</feature>
<dbReference type="EMBL" id="NMUH01005557">
    <property type="protein sequence ID" value="MQM13085.1"/>
    <property type="molecule type" value="Genomic_DNA"/>
</dbReference>
<evidence type="ECO:0000256" key="1">
    <source>
        <dbReference type="SAM" id="MobiDB-lite"/>
    </source>
</evidence>
<protein>
    <submittedName>
        <fullName evidence="2">Uncharacterized protein</fullName>
    </submittedName>
</protein>
<feature type="region of interest" description="Disordered" evidence="1">
    <location>
        <begin position="129"/>
        <end position="230"/>
    </location>
</feature>
<feature type="region of interest" description="Disordered" evidence="1">
    <location>
        <begin position="248"/>
        <end position="278"/>
    </location>
</feature>
<accession>A0A843X512</accession>
<gene>
    <name evidence="2" type="ORF">Taro_046007</name>
</gene>
<keyword evidence="3" id="KW-1185">Reference proteome</keyword>
<reference evidence="2" key="1">
    <citation type="submission" date="2017-07" db="EMBL/GenBank/DDBJ databases">
        <title>Taro Niue Genome Assembly and Annotation.</title>
        <authorList>
            <person name="Atibalentja N."/>
            <person name="Keating K."/>
            <person name="Fields C.J."/>
        </authorList>
    </citation>
    <scope>NUCLEOTIDE SEQUENCE</scope>
    <source>
        <strain evidence="2">Niue_2</strain>
        <tissue evidence="2">Leaf</tissue>
    </source>
</reference>
<dbReference type="Proteomes" id="UP000652761">
    <property type="component" value="Unassembled WGS sequence"/>
</dbReference>
<dbReference type="AlphaFoldDB" id="A0A843X512"/>
<sequence>MRSNRWGHQSTGPDRQGPSLPQAEATSSDDDVHLAWRLAVGPPACVFYEFEHFVDPWSSLSTGWIPQGGSPRPDPSSSSSHRPLSLSLRFSLPTALCRIKVVSETVGFFLEVNPVVVFFLPFTRSLDCSSATSTGEPSRRGRPCVHARVEGGCSTPPQPRSPGAWLSPVARSSAVAPPQQPRCPRARTLPSTPPHVRAPTRPRFLAPVPSHAPAPSPSRPTSPAPKKRQEGLSQIYIKWKVRRQITGAYPYKTRTRLAEQKEGQSYPRPLNPYKPGGA</sequence>
<feature type="compositionally biased region" description="Polar residues" evidence="1">
    <location>
        <begin position="1"/>
        <end position="13"/>
    </location>
</feature>
<name>A0A843X512_COLES</name>
<evidence type="ECO:0000313" key="2">
    <source>
        <dbReference type="EMBL" id="MQM13085.1"/>
    </source>
</evidence>
<proteinExistence type="predicted"/>